<keyword evidence="2" id="KW-1185">Reference proteome</keyword>
<sequence>KSDVREIRTPTKLAKGTHRSSEYAGQATPNRLVRGPENARQYGMMGVNNASNGAPPETPLARTSPSINMIIPGKLRINKKIMRKCYCNSTARAEDNLNIELVIILMTFKLYQTSDQTESPFCSRLS</sequence>
<reference evidence="3" key="1">
    <citation type="submission" date="2022-11" db="UniProtKB">
        <authorList>
            <consortium name="WormBaseParasite"/>
        </authorList>
    </citation>
    <scope>IDENTIFICATION</scope>
</reference>
<accession>A0A915KJU3</accession>
<name>A0A915KJU3_ROMCU</name>
<evidence type="ECO:0000256" key="1">
    <source>
        <dbReference type="SAM" id="MobiDB-lite"/>
    </source>
</evidence>
<evidence type="ECO:0000313" key="2">
    <source>
        <dbReference type="Proteomes" id="UP000887565"/>
    </source>
</evidence>
<feature type="region of interest" description="Disordered" evidence="1">
    <location>
        <begin position="1"/>
        <end position="65"/>
    </location>
</feature>
<dbReference type="WBParaSite" id="nRc.2.0.1.t38129-RA">
    <property type="protein sequence ID" value="nRc.2.0.1.t38129-RA"/>
    <property type="gene ID" value="nRc.2.0.1.g38129"/>
</dbReference>
<organism evidence="2 3">
    <name type="scientific">Romanomermis culicivorax</name>
    <name type="common">Nematode worm</name>
    <dbReference type="NCBI Taxonomy" id="13658"/>
    <lineage>
        <taxon>Eukaryota</taxon>
        <taxon>Metazoa</taxon>
        <taxon>Ecdysozoa</taxon>
        <taxon>Nematoda</taxon>
        <taxon>Enoplea</taxon>
        <taxon>Dorylaimia</taxon>
        <taxon>Mermithida</taxon>
        <taxon>Mermithoidea</taxon>
        <taxon>Mermithidae</taxon>
        <taxon>Romanomermis</taxon>
    </lineage>
</organism>
<dbReference type="AlphaFoldDB" id="A0A915KJU3"/>
<proteinExistence type="predicted"/>
<protein>
    <submittedName>
        <fullName evidence="3">Uncharacterized protein</fullName>
    </submittedName>
</protein>
<dbReference type="Proteomes" id="UP000887565">
    <property type="component" value="Unplaced"/>
</dbReference>
<evidence type="ECO:0000313" key="3">
    <source>
        <dbReference type="WBParaSite" id="nRc.2.0.1.t38129-RA"/>
    </source>
</evidence>